<protein>
    <recommendedName>
        <fullName evidence="3">DUF1963 domain-containing protein</fullName>
    </recommendedName>
</protein>
<keyword evidence="2" id="KW-1185">Reference proteome</keyword>
<name>A0AAV6I614_9ERIC</name>
<dbReference type="EMBL" id="JACTNZ010000011">
    <property type="protein sequence ID" value="KAG5524141.1"/>
    <property type="molecule type" value="Genomic_DNA"/>
</dbReference>
<dbReference type="Proteomes" id="UP000823749">
    <property type="component" value="Chromosome 11"/>
</dbReference>
<dbReference type="AlphaFoldDB" id="A0AAV6I614"/>
<comment type="caution">
    <text evidence="1">The sequence shown here is derived from an EMBL/GenBank/DDBJ whole genome shotgun (WGS) entry which is preliminary data.</text>
</comment>
<gene>
    <name evidence="1" type="ORF">RHGRI_030963</name>
</gene>
<proteinExistence type="predicted"/>
<evidence type="ECO:0000313" key="1">
    <source>
        <dbReference type="EMBL" id="KAG5524141.1"/>
    </source>
</evidence>
<evidence type="ECO:0008006" key="3">
    <source>
        <dbReference type="Google" id="ProtNLM"/>
    </source>
</evidence>
<evidence type="ECO:0000313" key="2">
    <source>
        <dbReference type="Proteomes" id="UP000823749"/>
    </source>
</evidence>
<organism evidence="1 2">
    <name type="scientific">Rhododendron griersonianum</name>
    <dbReference type="NCBI Taxonomy" id="479676"/>
    <lineage>
        <taxon>Eukaryota</taxon>
        <taxon>Viridiplantae</taxon>
        <taxon>Streptophyta</taxon>
        <taxon>Embryophyta</taxon>
        <taxon>Tracheophyta</taxon>
        <taxon>Spermatophyta</taxon>
        <taxon>Magnoliopsida</taxon>
        <taxon>eudicotyledons</taxon>
        <taxon>Gunneridae</taxon>
        <taxon>Pentapetalae</taxon>
        <taxon>asterids</taxon>
        <taxon>Ericales</taxon>
        <taxon>Ericaceae</taxon>
        <taxon>Ericoideae</taxon>
        <taxon>Rhodoreae</taxon>
        <taxon>Rhododendron</taxon>
    </lineage>
</organism>
<reference evidence="1" key="1">
    <citation type="submission" date="2020-08" db="EMBL/GenBank/DDBJ databases">
        <title>Plant Genome Project.</title>
        <authorList>
            <person name="Zhang R.-G."/>
        </authorList>
    </citation>
    <scope>NUCLEOTIDE SEQUENCE</scope>
    <source>
        <strain evidence="1">WSP0</strain>
        <tissue evidence="1">Leaf</tissue>
    </source>
</reference>
<sequence length="191" mass="21639">MYIRLDGQPPYPNATPGHLQRGMTTLNAVIGDLSSDPIPSRQLDPASTIRNPIFTMVNPSSPQSFGNRSRAMMPALPEPEPKIDMQAVGWAIADDDDYASPIIQGWYQFELEGFPLHPEHVPFDPAWNVEWMAGHHEAMIDPLDGISLYMLFQEPEPVAPEVEYFWDPEPAWYMPMDSIPILSKVMLYRIT</sequence>
<accession>A0AAV6I614</accession>